<accession>A0A2S9GYZ7</accession>
<proteinExistence type="predicted"/>
<evidence type="ECO:0000256" key="1">
    <source>
        <dbReference type="SAM" id="MobiDB-lite"/>
    </source>
</evidence>
<sequence length="145" mass="13901">MSTITSSAPASPFTPPAYVNPVASSSTYAGLSTTATKLGLESSIVANLGSSSSGTPLYNAVGLLNSIITAGQPAAPSSATSTGSAGATPPASTSGIYTASGTVQGTSTNLNANWATILKSEPATAGTVAADSTIQGILSSISTTA</sequence>
<comment type="caution">
    <text evidence="2">The sequence shown here is derived from an EMBL/GenBank/DDBJ whole genome shotgun (WGS) entry which is preliminary data.</text>
</comment>
<dbReference type="Proteomes" id="UP000237839">
    <property type="component" value="Unassembled WGS sequence"/>
</dbReference>
<feature type="region of interest" description="Disordered" evidence="1">
    <location>
        <begin position="72"/>
        <end position="95"/>
    </location>
</feature>
<name>A0A2S9GYZ7_9BURK</name>
<evidence type="ECO:0000313" key="2">
    <source>
        <dbReference type="EMBL" id="PRC92933.1"/>
    </source>
</evidence>
<dbReference type="OrthoDB" id="8591455at2"/>
<organism evidence="2 3">
    <name type="scientific">Solimicrobium silvestre</name>
    <dbReference type="NCBI Taxonomy" id="2099400"/>
    <lineage>
        <taxon>Bacteria</taxon>
        <taxon>Pseudomonadati</taxon>
        <taxon>Pseudomonadota</taxon>
        <taxon>Betaproteobacteria</taxon>
        <taxon>Burkholderiales</taxon>
        <taxon>Oxalobacteraceae</taxon>
        <taxon>Solimicrobium</taxon>
    </lineage>
</organism>
<keyword evidence="3" id="KW-1185">Reference proteome</keyword>
<gene>
    <name evidence="2" type="ORF">S2091_2350</name>
</gene>
<reference evidence="2 3" key="1">
    <citation type="submission" date="2018-02" db="EMBL/GenBank/DDBJ databases">
        <title>Solimicrobium silvestre gen. nov., sp. nov., isolated from alpine forest soil.</title>
        <authorList>
            <person name="Margesin R."/>
            <person name="Albuquerque L."/>
            <person name="Zhang D.-C."/>
            <person name="Froufe H.J.C."/>
            <person name="Severino R."/>
            <person name="Roxo I."/>
            <person name="Egas C."/>
            <person name="Da Costa M.S."/>
        </authorList>
    </citation>
    <scope>NUCLEOTIDE SEQUENCE [LARGE SCALE GENOMIC DNA]</scope>
    <source>
        <strain evidence="2 3">S20-91</strain>
    </source>
</reference>
<protein>
    <submittedName>
        <fullName evidence="2">Uncharacterized protein</fullName>
    </submittedName>
</protein>
<evidence type="ECO:0000313" key="3">
    <source>
        <dbReference type="Proteomes" id="UP000237839"/>
    </source>
</evidence>
<dbReference type="RefSeq" id="WP_105532021.1">
    <property type="nucleotide sequence ID" value="NZ_PUGF01000010.1"/>
</dbReference>
<dbReference type="AlphaFoldDB" id="A0A2S9GYZ7"/>
<dbReference type="EMBL" id="PUGF01000010">
    <property type="protein sequence ID" value="PRC92933.1"/>
    <property type="molecule type" value="Genomic_DNA"/>
</dbReference>